<dbReference type="CDD" id="cd15482">
    <property type="entry name" value="Sialidase_non-viral"/>
    <property type="match status" value="1"/>
</dbReference>
<reference evidence="1" key="1">
    <citation type="journal article" date="2013" name="Genome Announc.">
        <title>Draft Genome Sequence of Agarivorans albus Strain MKT 106T, an Agarolytic Marine Bacterium.</title>
        <authorList>
            <person name="Yasuike M."/>
            <person name="Nakamura Y."/>
            <person name="Kai W."/>
            <person name="Fujiwara A."/>
            <person name="Fukui Y."/>
            <person name="Satomi M."/>
            <person name="Sano M."/>
        </authorList>
    </citation>
    <scope>NUCLEOTIDE SEQUENCE [LARGE SCALE GENOMIC DNA]</scope>
</reference>
<evidence type="ECO:0008006" key="3">
    <source>
        <dbReference type="Google" id="ProtNLM"/>
    </source>
</evidence>
<dbReference type="STRING" id="1331007.AALB_3998"/>
<dbReference type="Proteomes" id="UP000014461">
    <property type="component" value="Unassembled WGS sequence"/>
</dbReference>
<dbReference type="InterPro" id="IPR015943">
    <property type="entry name" value="WD40/YVTN_repeat-like_dom_sf"/>
</dbReference>
<keyword evidence="2" id="KW-1185">Reference proteome</keyword>
<comment type="caution">
    <text evidence="1">The sequence shown here is derived from an EMBL/GenBank/DDBJ whole genome shotgun (WGS) entry which is preliminary data.</text>
</comment>
<evidence type="ECO:0000313" key="1">
    <source>
        <dbReference type="EMBL" id="GAD03918.1"/>
    </source>
</evidence>
<dbReference type="EMBL" id="BARX01000037">
    <property type="protein sequence ID" value="GAD03918.1"/>
    <property type="molecule type" value="Genomic_DNA"/>
</dbReference>
<accession>R9PRM1</accession>
<dbReference type="SUPFAM" id="SSF110296">
    <property type="entry name" value="Oligoxyloglucan reducing end-specific cellobiohydrolase"/>
    <property type="match status" value="1"/>
</dbReference>
<organism evidence="1 2">
    <name type="scientific">Agarivorans albus MKT 106</name>
    <dbReference type="NCBI Taxonomy" id="1331007"/>
    <lineage>
        <taxon>Bacteria</taxon>
        <taxon>Pseudomonadati</taxon>
        <taxon>Pseudomonadota</taxon>
        <taxon>Gammaproteobacteria</taxon>
        <taxon>Alteromonadales</taxon>
        <taxon>Alteromonadaceae</taxon>
        <taxon>Agarivorans</taxon>
    </lineage>
</organism>
<sequence length="507" mass="56470">MACGVFKSSSEFFISRDHGVSWHALPQHLNTAETNQYREYKIESDGNGNLLAMSSSGYPSISNDNGVTWLSLPRYLNTWGRTLSELIDSDSGRWLAVLDNGQYAAYSYDKGRTWQKGDAVVWNDNSTAGAYAFDGTRRLLVAKANKIYSSDSFGDSWQVTSIGSTNDYAREFIETDGIWMLNRNNDVLAQCDFAFGNTNAYTVKPEDDGKVLALQITEETAFGEQVTELALPRLSVESRPSCSAPVSINLPQNFEQLLINDWGINYNSELVEEALASYRYRSNFLSYKIMPSLQKGKESGLRTQNSQLYFETSRFMQLTIEGGSRQVELTRKAADRYSFNGSASELRELLVDGSLKFNGYTACEEPFEYELPLVVNSDPAPQISDVGVISLTKEKTTNILNVSVHDKGRNLLYLGLFIELSGEIRLLSEISALKDQEDCIEQVEDCDSLGTWTQFDLSESEDITLRLPINSNAALGSYDIRAIALDSTGNLTNRVIGELNVIGENPQ</sequence>
<dbReference type="AlphaFoldDB" id="R9PRM1"/>
<name>R9PRM1_AGAAL</name>
<protein>
    <recommendedName>
        <fullName evidence="3">Glycosyl hydrolase</fullName>
    </recommendedName>
</protein>
<dbReference type="Gene3D" id="2.130.10.10">
    <property type="entry name" value="YVTN repeat-like/Quinoprotein amine dehydrogenase"/>
    <property type="match status" value="1"/>
</dbReference>
<gene>
    <name evidence="1" type="ORF">AALB_3998</name>
</gene>
<dbReference type="OrthoDB" id="9813892at2"/>
<evidence type="ECO:0000313" key="2">
    <source>
        <dbReference type="Proteomes" id="UP000014461"/>
    </source>
</evidence>
<dbReference type="RefSeq" id="WP_016403685.1">
    <property type="nucleotide sequence ID" value="NZ_BARX01000037.1"/>
</dbReference>
<proteinExistence type="predicted"/>